<comment type="caution">
    <text evidence="1">The sequence shown here is derived from an EMBL/GenBank/DDBJ whole genome shotgun (WGS) entry which is preliminary data.</text>
</comment>
<evidence type="ECO:0000313" key="2">
    <source>
        <dbReference type="Proteomes" id="UP000579523"/>
    </source>
</evidence>
<proteinExistence type="predicted"/>
<keyword evidence="2" id="KW-1185">Reference proteome</keyword>
<dbReference type="EMBL" id="JACHJI010000007">
    <property type="protein sequence ID" value="MBB4900184.1"/>
    <property type="molecule type" value="Genomic_DNA"/>
</dbReference>
<dbReference type="Proteomes" id="UP000579523">
    <property type="component" value="Unassembled WGS sequence"/>
</dbReference>
<dbReference type="AlphaFoldDB" id="A0A7W7PRU2"/>
<dbReference type="Gene3D" id="3.40.630.30">
    <property type="match status" value="1"/>
</dbReference>
<name>A0A7W7PRU2_9ACTN</name>
<dbReference type="RefSeq" id="WP_229889917.1">
    <property type="nucleotide sequence ID" value="NZ_BMTK01000009.1"/>
</dbReference>
<accession>A0A7W7PRU2</accession>
<protein>
    <submittedName>
        <fullName evidence="1">RimJ/RimL family protein N-acetyltransferase</fullName>
    </submittedName>
</protein>
<evidence type="ECO:0000313" key="1">
    <source>
        <dbReference type="EMBL" id="MBB4900184.1"/>
    </source>
</evidence>
<dbReference type="InterPro" id="IPR016181">
    <property type="entry name" value="Acyl_CoA_acyltransferase"/>
</dbReference>
<sequence>MTALWVAGPDREGGCSQTVCYEQAMILKIERTDSRTWQDAHLKELFSDGFPEFITADRLVKEYIGKVGEWFADLNLMLIDDHDVPVASGWGVPIRWDGLPESLPTGYTQALVQAVEGREQEIEPNTLVICGAIVTPSLQGRGLAGETLKALRQTAGQAGWDRVIAPVRPTMKAQYPLTPIENFMRWSREDGMALDPWIRTHQRLGAKILSAAPASQTMTGTVAEWERWTGMTFPESGDYVIPDGLSLLRINRSADEGMYQEPNVWMQHS</sequence>
<reference evidence="1 2" key="1">
    <citation type="submission" date="2020-08" db="EMBL/GenBank/DDBJ databases">
        <title>Genomic Encyclopedia of Type Strains, Phase III (KMG-III): the genomes of soil and plant-associated and newly described type strains.</title>
        <authorList>
            <person name="Whitman W."/>
        </authorList>
    </citation>
    <scope>NUCLEOTIDE SEQUENCE [LARGE SCALE GENOMIC DNA]</scope>
    <source>
        <strain evidence="1 2">CECT 3273</strain>
    </source>
</reference>
<gene>
    <name evidence="1" type="ORF">FHS37_004246</name>
</gene>
<organism evidence="1 2">
    <name type="scientific">Streptomyces griseomycini</name>
    <dbReference type="NCBI Taxonomy" id="66895"/>
    <lineage>
        <taxon>Bacteria</taxon>
        <taxon>Bacillati</taxon>
        <taxon>Actinomycetota</taxon>
        <taxon>Actinomycetes</taxon>
        <taxon>Kitasatosporales</taxon>
        <taxon>Streptomycetaceae</taxon>
        <taxon>Streptomyces</taxon>
    </lineage>
</organism>
<dbReference type="SUPFAM" id="SSF55729">
    <property type="entry name" value="Acyl-CoA N-acyltransferases (Nat)"/>
    <property type="match status" value="1"/>
</dbReference>